<comment type="similarity">
    <text evidence="2">Belongs to the pinin family.</text>
</comment>
<proteinExistence type="inferred from homology"/>
<feature type="domain" description="Pinin/SDK/MemA protein" evidence="9">
    <location>
        <begin position="160"/>
        <end position="288"/>
    </location>
</feature>
<evidence type="ECO:0000256" key="7">
    <source>
        <dbReference type="ARBA" id="ARBA00023242"/>
    </source>
</evidence>
<dbReference type="GO" id="GO:0006397">
    <property type="term" value="P:mRNA processing"/>
    <property type="evidence" value="ECO:0007669"/>
    <property type="project" value="UniProtKB-KW"/>
</dbReference>
<keyword evidence="6" id="KW-0508">mRNA splicing</keyword>
<dbReference type="InterPro" id="IPR006786">
    <property type="entry name" value="Pinin_SDK_MemA"/>
</dbReference>
<keyword evidence="3" id="KW-0507">mRNA processing</keyword>
<protein>
    <submittedName>
        <fullName evidence="10">Pinin/SDK/MemA protein</fullName>
    </submittedName>
</protein>
<dbReference type="GO" id="GO:0008380">
    <property type="term" value="P:RNA splicing"/>
    <property type="evidence" value="ECO:0007669"/>
    <property type="project" value="UniProtKB-KW"/>
</dbReference>
<feature type="compositionally biased region" description="Basic and acidic residues" evidence="8">
    <location>
        <begin position="81"/>
        <end position="91"/>
    </location>
</feature>
<dbReference type="AlphaFoldDB" id="A0A8T2C1B3"/>
<evidence type="ECO:0000256" key="3">
    <source>
        <dbReference type="ARBA" id="ARBA00022664"/>
    </source>
</evidence>
<dbReference type="InterPro" id="IPR039853">
    <property type="entry name" value="Pinin"/>
</dbReference>
<accession>A0A8T2C1B3</accession>
<feature type="compositionally biased region" description="Basic and acidic residues" evidence="8">
    <location>
        <begin position="19"/>
        <end position="36"/>
    </location>
</feature>
<evidence type="ECO:0000256" key="8">
    <source>
        <dbReference type="SAM" id="MobiDB-lite"/>
    </source>
</evidence>
<evidence type="ECO:0000313" key="10">
    <source>
        <dbReference type="EMBL" id="KAG7591752.1"/>
    </source>
</evidence>
<evidence type="ECO:0000259" key="9">
    <source>
        <dbReference type="Pfam" id="PF04696"/>
    </source>
</evidence>
<keyword evidence="7" id="KW-0539">Nucleus</keyword>
<feature type="region of interest" description="Disordered" evidence="8">
    <location>
        <begin position="19"/>
        <end position="160"/>
    </location>
</feature>
<dbReference type="PANTHER" id="PTHR12707:SF0">
    <property type="entry name" value="PININ"/>
    <property type="match status" value="1"/>
</dbReference>
<organism evidence="10 11">
    <name type="scientific">Arabidopsis thaliana x Arabidopsis arenosa</name>
    <dbReference type="NCBI Taxonomy" id="1240361"/>
    <lineage>
        <taxon>Eukaryota</taxon>
        <taxon>Viridiplantae</taxon>
        <taxon>Streptophyta</taxon>
        <taxon>Embryophyta</taxon>
        <taxon>Tracheophyta</taxon>
        <taxon>Spermatophyta</taxon>
        <taxon>Magnoliopsida</taxon>
        <taxon>eudicotyledons</taxon>
        <taxon>Gunneridae</taxon>
        <taxon>Pentapetalae</taxon>
        <taxon>rosids</taxon>
        <taxon>malvids</taxon>
        <taxon>Brassicales</taxon>
        <taxon>Brassicaceae</taxon>
        <taxon>Camelineae</taxon>
        <taxon>Arabidopsis</taxon>
    </lineage>
</organism>
<feature type="compositionally biased region" description="Basic and acidic residues" evidence="8">
    <location>
        <begin position="199"/>
        <end position="210"/>
    </location>
</feature>
<gene>
    <name evidence="10" type="ORF">ISN45_Aa01g007430</name>
</gene>
<dbReference type="EMBL" id="JAEFBK010000006">
    <property type="protein sequence ID" value="KAG7591752.1"/>
    <property type="molecule type" value="Genomic_DNA"/>
</dbReference>
<dbReference type="GO" id="GO:0071013">
    <property type="term" value="C:catalytic step 2 spliceosome"/>
    <property type="evidence" value="ECO:0007669"/>
    <property type="project" value="TreeGrafter"/>
</dbReference>
<keyword evidence="4" id="KW-0805">Transcription regulation</keyword>
<dbReference type="Proteomes" id="UP000694240">
    <property type="component" value="Chromosome 6"/>
</dbReference>
<sequence>MGDTAMEKTAEELRHEIDELHRQQREITERLRDPRGLRRGGFSSVVPRNQGRRGFPRPAERNDAEDEPPAKRRLSSAVVKVDGEDVSKDGELPVNGNGTQVLVAENGTSDQSDKKISGHHRGSWSQRDAEQRGTKKGFEAFALPEPSPRVLPKNEDPKLVNRNRRMLGNLLGTLEKFRKEDKQRSGTDAYARRTATLQRAEEKAREESERLRLQERENLTEKRRRDLTLRARVAAKAEQKKLELLFLQWSEHQKKLTNFIRTKAEPRIYYALVKPLEEDTSEVEQQKEQTFLEWKAARRQEVSEYQKEIEEQCLGNVEKELERWQNARKARKANNEGINLQETMDKELETHRMEHGPKKRKIPGGGGGDEEEEDEVEDINGGEDEMIMDDLLEEGGDGNIKEEVATDTVKAEAVEEDIKHEVV</sequence>
<dbReference type="Pfam" id="PF04696">
    <property type="entry name" value="Pinin_SDK_memA"/>
    <property type="match status" value="1"/>
</dbReference>
<dbReference type="PANTHER" id="PTHR12707">
    <property type="entry name" value="PINN"/>
    <property type="match status" value="1"/>
</dbReference>
<comment type="subcellular location">
    <subcellularLocation>
        <location evidence="1">Nucleus</location>
    </subcellularLocation>
</comment>
<feature type="compositionally biased region" description="Basic and acidic residues" evidence="8">
    <location>
        <begin position="399"/>
        <end position="423"/>
    </location>
</feature>
<comment type="caution">
    <text evidence="10">The sequence shown here is derived from an EMBL/GenBank/DDBJ whole genome shotgun (WGS) entry which is preliminary data.</text>
</comment>
<feature type="region of interest" description="Disordered" evidence="8">
    <location>
        <begin position="350"/>
        <end position="423"/>
    </location>
</feature>
<feature type="compositionally biased region" description="Basic and acidic residues" evidence="8">
    <location>
        <begin position="127"/>
        <end position="138"/>
    </location>
</feature>
<feature type="compositionally biased region" description="Acidic residues" evidence="8">
    <location>
        <begin position="368"/>
        <end position="396"/>
    </location>
</feature>
<name>A0A8T2C1B3_9BRAS</name>
<evidence type="ECO:0000256" key="1">
    <source>
        <dbReference type="ARBA" id="ARBA00004123"/>
    </source>
</evidence>
<keyword evidence="11" id="KW-1185">Reference proteome</keyword>
<evidence type="ECO:0000256" key="4">
    <source>
        <dbReference type="ARBA" id="ARBA00023015"/>
    </source>
</evidence>
<evidence type="ECO:0000256" key="6">
    <source>
        <dbReference type="ARBA" id="ARBA00023187"/>
    </source>
</evidence>
<keyword evidence="5" id="KW-0804">Transcription</keyword>
<feature type="region of interest" description="Disordered" evidence="8">
    <location>
        <begin position="179"/>
        <end position="210"/>
    </location>
</feature>
<reference evidence="10 11" key="1">
    <citation type="submission" date="2020-12" db="EMBL/GenBank/DDBJ databases">
        <title>Concerted genomic and epigenomic changes stabilize Arabidopsis allopolyploids.</title>
        <authorList>
            <person name="Chen Z."/>
        </authorList>
    </citation>
    <scope>NUCLEOTIDE SEQUENCE [LARGE SCALE GENOMIC DNA]</scope>
    <source>
        <strain evidence="10">Allo738</strain>
        <tissue evidence="10">Leaf</tissue>
    </source>
</reference>
<feature type="compositionally biased region" description="Polar residues" evidence="8">
    <location>
        <begin position="96"/>
        <end position="110"/>
    </location>
</feature>
<evidence type="ECO:0000256" key="5">
    <source>
        <dbReference type="ARBA" id="ARBA00023163"/>
    </source>
</evidence>
<evidence type="ECO:0000313" key="11">
    <source>
        <dbReference type="Proteomes" id="UP000694240"/>
    </source>
</evidence>
<evidence type="ECO:0000256" key="2">
    <source>
        <dbReference type="ARBA" id="ARBA00010386"/>
    </source>
</evidence>